<evidence type="ECO:0000259" key="4">
    <source>
        <dbReference type="PROSITE" id="PS01124"/>
    </source>
</evidence>
<dbReference type="SMART" id="SM00342">
    <property type="entry name" value="HTH_ARAC"/>
    <property type="match status" value="1"/>
</dbReference>
<dbReference type="SUPFAM" id="SSF46689">
    <property type="entry name" value="Homeodomain-like"/>
    <property type="match status" value="2"/>
</dbReference>
<dbReference type="PANTHER" id="PTHR43280">
    <property type="entry name" value="ARAC-FAMILY TRANSCRIPTIONAL REGULATOR"/>
    <property type="match status" value="1"/>
</dbReference>
<dbReference type="PRINTS" id="PR00032">
    <property type="entry name" value="HTHARAC"/>
</dbReference>
<sequence>MQKNDLDPSKKMDFFEDEDFEFIIADTEGIDKDSTELHWHDWMEVNYIKRGTGNYIIGDREYAFEEGDIFIINARDLHFAFNDHNLVMQVMLFEPKFILTNAVYAFEILSLLPFWKAGILFENKLEKNNEHHKLIVSLLQEMQNEYERKQNGFKLIIKSLILKLAVIFERYLESEGGLFLSDRIMKLTRFRPVFEHIKRNSHLQIKLSELASLVNMSVSNFSLVFKKSMGVSPIEYVNRERAIKASQLLIETDMKIADIAEFCGFSCTSYFIKEFKKFTGEVPSHFRKSVKGK</sequence>
<evidence type="ECO:0000313" key="5">
    <source>
        <dbReference type="EMBL" id="NEW09100.1"/>
    </source>
</evidence>
<dbReference type="InterPro" id="IPR003313">
    <property type="entry name" value="AraC-bd"/>
</dbReference>
<dbReference type="InterPro" id="IPR018060">
    <property type="entry name" value="HTH_AraC"/>
</dbReference>
<accession>A0A6G4A445</accession>
<dbReference type="Gene3D" id="2.60.120.10">
    <property type="entry name" value="Jelly Rolls"/>
    <property type="match status" value="1"/>
</dbReference>
<dbReference type="InterPro" id="IPR009057">
    <property type="entry name" value="Homeodomain-like_sf"/>
</dbReference>
<name>A0A6G4A445_9BACL</name>
<dbReference type="InterPro" id="IPR020449">
    <property type="entry name" value="Tscrpt_reg_AraC-type_HTH"/>
</dbReference>
<evidence type="ECO:0000256" key="3">
    <source>
        <dbReference type="ARBA" id="ARBA00023163"/>
    </source>
</evidence>
<gene>
    <name evidence="5" type="ORF">GK047_24290</name>
</gene>
<dbReference type="InterPro" id="IPR014710">
    <property type="entry name" value="RmlC-like_jellyroll"/>
</dbReference>
<dbReference type="GO" id="GO:0043565">
    <property type="term" value="F:sequence-specific DNA binding"/>
    <property type="evidence" value="ECO:0007669"/>
    <property type="project" value="InterPro"/>
</dbReference>
<dbReference type="Pfam" id="PF02311">
    <property type="entry name" value="AraC_binding"/>
    <property type="match status" value="1"/>
</dbReference>
<protein>
    <submittedName>
        <fullName evidence="5">AraC family transcriptional regulator</fullName>
    </submittedName>
</protein>
<dbReference type="AlphaFoldDB" id="A0A6G4A445"/>
<reference evidence="5" key="1">
    <citation type="submission" date="2020-02" db="EMBL/GenBank/DDBJ databases">
        <authorList>
            <person name="Shen X.-R."/>
            <person name="Zhang Y.-X."/>
        </authorList>
    </citation>
    <scope>NUCLEOTIDE SEQUENCE</scope>
    <source>
        <strain evidence="5">SYP-B3998</strain>
    </source>
</reference>
<dbReference type="GO" id="GO:0003700">
    <property type="term" value="F:DNA-binding transcription factor activity"/>
    <property type="evidence" value="ECO:0007669"/>
    <property type="project" value="InterPro"/>
</dbReference>
<proteinExistence type="predicted"/>
<dbReference type="SUPFAM" id="SSF51215">
    <property type="entry name" value="Regulatory protein AraC"/>
    <property type="match status" value="1"/>
</dbReference>
<feature type="domain" description="HTH araC/xylS-type" evidence="4">
    <location>
        <begin position="191"/>
        <end position="289"/>
    </location>
</feature>
<dbReference type="PROSITE" id="PS01124">
    <property type="entry name" value="HTH_ARAC_FAMILY_2"/>
    <property type="match status" value="1"/>
</dbReference>
<organism evidence="5">
    <name type="scientific">Paenibacillus sp. SYP-B3998</name>
    <dbReference type="NCBI Taxonomy" id="2678564"/>
    <lineage>
        <taxon>Bacteria</taxon>
        <taxon>Bacillati</taxon>
        <taxon>Bacillota</taxon>
        <taxon>Bacilli</taxon>
        <taxon>Bacillales</taxon>
        <taxon>Paenibacillaceae</taxon>
        <taxon>Paenibacillus</taxon>
    </lineage>
</organism>
<evidence type="ECO:0000256" key="1">
    <source>
        <dbReference type="ARBA" id="ARBA00023015"/>
    </source>
</evidence>
<dbReference type="Pfam" id="PF12833">
    <property type="entry name" value="HTH_18"/>
    <property type="match status" value="1"/>
</dbReference>
<keyword evidence="1" id="KW-0805">Transcription regulation</keyword>
<dbReference type="RefSeq" id="WP_163952624.1">
    <property type="nucleotide sequence ID" value="NZ_JAAIKC010000013.1"/>
</dbReference>
<comment type="caution">
    <text evidence="5">The sequence shown here is derived from an EMBL/GenBank/DDBJ whole genome shotgun (WGS) entry which is preliminary data.</text>
</comment>
<keyword evidence="2" id="KW-0238">DNA-binding</keyword>
<dbReference type="PANTHER" id="PTHR43280:SF2">
    <property type="entry name" value="HTH-TYPE TRANSCRIPTIONAL REGULATOR EXSA"/>
    <property type="match status" value="1"/>
</dbReference>
<dbReference type="EMBL" id="JAAIKC010000013">
    <property type="protein sequence ID" value="NEW09100.1"/>
    <property type="molecule type" value="Genomic_DNA"/>
</dbReference>
<keyword evidence="3" id="KW-0804">Transcription</keyword>
<dbReference type="InterPro" id="IPR037923">
    <property type="entry name" value="HTH-like"/>
</dbReference>
<evidence type="ECO:0000256" key="2">
    <source>
        <dbReference type="ARBA" id="ARBA00023125"/>
    </source>
</evidence>
<dbReference type="Gene3D" id="1.10.10.60">
    <property type="entry name" value="Homeodomain-like"/>
    <property type="match status" value="2"/>
</dbReference>